<evidence type="ECO:0000313" key="2">
    <source>
        <dbReference type="Proteomes" id="UP000823561"/>
    </source>
</evidence>
<proteinExistence type="predicted"/>
<evidence type="ECO:0000313" key="1">
    <source>
        <dbReference type="EMBL" id="KAG5260529.1"/>
    </source>
</evidence>
<organism evidence="1 2">
    <name type="scientific">Alosa alosa</name>
    <name type="common">allis shad</name>
    <dbReference type="NCBI Taxonomy" id="278164"/>
    <lineage>
        <taxon>Eukaryota</taxon>
        <taxon>Metazoa</taxon>
        <taxon>Chordata</taxon>
        <taxon>Craniata</taxon>
        <taxon>Vertebrata</taxon>
        <taxon>Euteleostomi</taxon>
        <taxon>Actinopterygii</taxon>
        <taxon>Neopterygii</taxon>
        <taxon>Teleostei</taxon>
        <taxon>Clupei</taxon>
        <taxon>Clupeiformes</taxon>
        <taxon>Clupeoidei</taxon>
        <taxon>Clupeidae</taxon>
        <taxon>Alosa</taxon>
    </lineage>
</organism>
<name>A0AAV6FDD6_9TELE</name>
<reference evidence="1" key="1">
    <citation type="submission" date="2020-10" db="EMBL/GenBank/DDBJ databases">
        <title>Chromosome-scale genome assembly of the Allis shad, Alosa alosa.</title>
        <authorList>
            <person name="Margot Z."/>
            <person name="Christophe K."/>
            <person name="Cabau C."/>
            <person name="Louis A."/>
            <person name="Berthelot C."/>
            <person name="Parey E."/>
            <person name="Roest Crollius H."/>
            <person name="Montfort J."/>
            <person name="Robinson-Rechavi M."/>
            <person name="Bucao C."/>
            <person name="Bouchez O."/>
            <person name="Gislard M."/>
            <person name="Lluch J."/>
            <person name="Milhes M."/>
            <person name="Lampietro C."/>
            <person name="Lopez Roques C."/>
            <person name="Donnadieu C."/>
            <person name="Braasch I."/>
            <person name="Desvignes T."/>
            <person name="Postlethwait J."/>
            <person name="Bobe J."/>
            <person name="Guiguen Y."/>
        </authorList>
    </citation>
    <scope>NUCLEOTIDE SEQUENCE</scope>
    <source>
        <strain evidence="1">M-15738</strain>
        <tissue evidence="1">Blood</tissue>
    </source>
</reference>
<comment type="caution">
    <text evidence="1">The sequence shown here is derived from an EMBL/GenBank/DDBJ whole genome shotgun (WGS) entry which is preliminary data.</text>
</comment>
<keyword evidence="2" id="KW-1185">Reference proteome</keyword>
<gene>
    <name evidence="1" type="ORF">AALO_G00307440</name>
</gene>
<accession>A0AAV6FDD6</accession>
<protein>
    <submittedName>
        <fullName evidence="1">Uncharacterized protein</fullName>
    </submittedName>
</protein>
<sequence length="57" mass="6687">MLFYHRFTDLSQVQFPQLNWKSGDAFNPLQTARSNFGTPVPMTFSLITPPYPNQFYQ</sequence>
<dbReference type="AlphaFoldDB" id="A0AAV6FDD6"/>
<dbReference type="Proteomes" id="UP000823561">
    <property type="component" value="Unassembled WGS sequence"/>
</dbReference>
<dbReference type="EMBL" id="JADWDJ010000236">
    <property type="protein sequence ID" value="KAG5260529.1"/>
    <property type="molecule type" value="Genomic_DNA"/>
</dbReference>